<dbReference type="Proteomes" id="UP001597168">
    <property type="component" value="Unassembled WGS sequence"/>
</dbReference>
<keyword evidence="7" id="KW-0732">Signal</keyword>
<evidence type="ECO:0000256" key="5">
    <source>
        <dbReference type="ARBA" id="ARBA00023295"/>
    </source>
</evidence>
<organism evidence="10 11">
    <name type="scientific">Saccharothrix hoggarensis</name>
    <dbReference type="NCBI Taxonomy" id="913853"/>
    <lineage>
        <taxon>Bacteria</taxon>
        <taxon>Bacillati</taxon>
        <taxon>Actinomycetota</taxon>
        <taxon>Actinomycetes</taxon>
        <taxon>Pseudonocardiales</taxon>
        <taxon>Pseudonocardiaceae</taxon>
        <taxon>Saccharothrix</taxon>
    </lineage>
</organism>
<evidence type="ECO:0000259" key="8">
    <source>
        <dbReference type="Pfam" id="PF00933"/>
    </source>
</evidence>
<protein>
    <recommendedName>
        <fullName evidence="3">beta-N-acetylhexosaminidase</fullName>
        <ecNumber evidence="3">3.2.1.52</ecNumber>
    </recommendedName>
</protein>
<dbReference type="EC" id="3.2.1.52" evidence="3"/>
<dbReference type="PANTHER" id="PTHR30480:SF13">
    <property type="entry name" value="BETA-HEXOSAMINIDASE"/>
    <property type="match status" value="1"/>
</dbReference>
<dbReference type="SUPFAM" id="SSF52279">
    <property type="entry name" value="Beta-D-glucan exohydrolase, C-terminal domain"/>
    <property type="match status" value="1"/>
</dbReference>
<accession>A0ABW3R0G1</accession>
<dbReference type="GO" id="GO:0016798">
    <property type="term" value="F:hydrolase activity, acting on glycosyl bonds"/>
    <property type="evidence" value="ECO:0007669"/>
    <property type="project" value="UniProtKB-KW"/>
</dbReference>
<dbReference type="SUPFAM" id="SSF51445">
    <property type="entry name" value="(Trans)glycosidases"/>
    <property type="match status" value="1"/>
</dbReference>
<dbReference type="EMBL" id="JBHTLK010000167">
    <property type="protein sequence ID" value="MFD1150566.1"/>
    <property type="molecule type" value="Genomic_DNA"/>
</dbReference>
<evidence type="ECO:0000256" key="7">
    <source>
        <dbReference type="SAM" id="SignalP"/>
    </source>
</evidence>
<dbReference type="Pfam" id="PF00933">
    <property type="entry name" value="Glyco_hydro_3"/>
    <property type="match status" value="1"/>
</dbReference>
<dbReference type="RefSeq" id="WP_380726764.1">
    <property type="nucleotide sequence ID" value="NZ_JBHTLK010000167.1"/>
</dbReference>
<feature type="domain" description="Glycoside hydrolase family 3 C-terminal" evidence="9">
    <location>
        <begin position="447"/>
        <end position="614"/>
    </location>
</feature>
<dbReference type="InterPro" id="IPR036962">
    <property type="entry name" value="Glyco_hydro_3_N_sf"/>
</dbReference>
<evidence type="ECO:0000256" key="2">
    <source>
        <dbReference type="ARBA" id="ARBA00005336"/>
    </source>
</evidence>
<evidence type="ECO:0000313" key="11">
    <source>
        <dbReference type="Proteomes" id="UP001597168"/>
    </source>
</evidence>
<dbReference type="InterPro" id="IPR001764">
    <property type="entry name" value="Glyco_hydro_3_N"/>
</dbReference>
<dbReference type="Pfam" id="PF01915">
    <property type="entry name" value="Glyco_hydro_3_C"/>
    <property type="match status" value="1"/>
</dbReference>
<dbReference type="Gene3D" id="3.40.50.1700">
    <property type="entry name" value="Glycoside hydrolase family 3 C-terminal domain"/>
    <property type="match status" value="1"/>
</dbReference>
<comment type="caution">
    <text evidence="10">The sequence shown here is derived from an EMBL/GenBank/DDBJ whole genome shotgun (WGS) entry which is preliminary data.</text>
</comment>
<sequence>METIRVRIRQAPGRTVVALLVAAVGAGLLGPLPATADPTTSHPATAPTAADPATTPGIGETIRRMSLEEKVGQLFTTYVYGSAADTADARNRQLYGVDTPADVVRRYHLGGVIHFAWSDNLRNPRQIAELNNGLQDAALSSGAKVPLLVSTDQEQGIVTRFGAPATDFPGSMALGAARTAEAARTAAAITGRELRAVGINQNFAPIADVNVNPANPVIGVRSFGADPALVSDLVAAQVEGFESGRPWQAVSATAKHFPGHGDTNVDSHTSLPVIGHTREQWEELDAPPFRAAVAAEVDSIMTAHIVMPALDDSGEPATLSPRVLTGLLREELGFDGVVVTDSLAMAGVRQRHSDAEIPVLALKAGADVLLMPWNLPTAVQGVLDAVRRGDLTEQRIDQSLRRILKMKLQRAITSHPYADVDALPQVIGIAEHREAAARIADETVTALRDDAGLLPLDRTPREVLVTGWGETTTRTLADAMRRRGSGATAMPTGATPTAAVIDRTVAAAGAHDLVVVLTNRMWDVANQPQQRRLVAALAATGKPVVAVAVRDPYDAGHAEEVGTWLTTYSYAPVSVEALARVLHGEVGPRGRLPVDIPDPARPGVSRYPFGHGLTW</sequence>
<keyword evidence="11" id="KW-1185">Reference proteome</keyword>
<dbReference type="PRINTS" id="PR00133">
    <property type="entry name" value="GLHYDRLASE3"/>
</dbReference>
<gene>
    <name evidence="10" type="ORF">ACFQ3T_25820</name>
</gene>
<reference evidence="11" key="1">
    <citation type="journal article" date="2019" name="Int. J. Syst. Evol. Microbiol.">
        <title>The Global Catalogue of Microorganisms (GCM) 10K type strain sequencing project: providing services to taxonomists for standard genome sequencing and annotation.</title>
        <authorList>
            <consortium name="The Broad Institute Genomics Platform"/>
            <consortium name="The Broad Institute Genome Sequencing Center for Infectious Disease"/>
            <person name="Wu L."/>
            <person name="Ma J."/>
        </authorList>
    </citation>
    <scope>NUCLEOTIDE SEQUENCE [LARGE SCALE GENOMIC DNA]</scope>
    <source>
        <strain evidence="11">CCUG 60214</strain>
    </source>
</reference>
<dbReference type="InterPro" id="IPR036881">
    <property type="entry name" value="Glyco_hydro_3_C_sf"/>
</dbReference>
<dbReference type="InterPro" id="IPR019800">
    <property type="entry name" value="Glyco_hydro_3_AS"/>
</dbReference>
<evidence type="ECO:0000259" key="9">
    <source>
        <dbReference type="Pfam" id="PF01915"/>
    </source>
</evidence>
<comment type="catalytic activity">
    <reaction evidence="1">
        <text>Hydrolysis of terminal non-reducing N-acetyl-D-hexosamine residues in N-acetyl-beta-D-hexosaminides.</text>
        <dbReference type="EC" id="3.2.1.52"/>
    </reaction>
</comment>
<dbReference type="InterPro" id="IPR002772">
    <property type="entry name" value="Glyco_hydro_3_C"/>
</dbReference>
<feature type="domain" description="Glycoside hydrolase family 3 N-terminal" evidence="8">
    <location>
        <begin position="67"/>
        <end position="405"/>
    </location>
</feature>
<dbReference type="PANTHER" id="PTHR30480">
    <property type="entry name" value="BETA-HEXOSAMINIDASE-RELATED"/>
    <property type="match status" value="1"/>
</dbReference>
<dbReference type="InterPro" id="IPR017853">
    <property type="entry name" value="GH"/>
</dbReference>
<feature type="chain" id="PRO_5047030140" description="beta-N-acetylhexosaminidase" evidence="7">
    <location>
        <begin position="37"/>
        <end position="615"/>
    </location>
</feature>
<evidence type="ECO:0000313" key="10">
    <source>
        <dbReference type="EMBL" id="MFD1150566.1"/>
    </source>
</evidence>
<keyword evidence="5 6" id="KW-0326">Glycosidase</keyword>
<dbReference type="PROSITE" id="PS00775">
    <property type="entry name" value="GLYCOSYL_HYDROL_F3"/>
    <property type="match status" value="1"/>
</dbReference>
<dbReference type="InterPro" id="IPR050226">
    <property type="entry name" value="NagZ_Beta-hexosaminidase"/>
</dbReference>
<proteinExistence type="inferred from homology"/>
<evidence type="ECO:0000256" key="3">
    <source>
        <dbReference type="ARBA" id="ARBA00012663"/>
    </source>
</evidence>
<comment type="similarity">
    <text evidence="2 6">Belongs to the glycosyl hydrolase 3 family.</text>
</comment>
<evidence type="ECO:0000256" key="4">
    <source>
        <dbReference type="ARBA" id="ARBA00022801"/>
    </source>
</evidence>
<evidence type="ECO:0000256" key="1">
    <source>
        <dbReference type="ARBA" id="ARBA00001231"/>
    </source>
</evidence>
<name>A0ABW3R0G1_9PSEU</name>
<evidence type="ECO:0000256" key="6">
    <source>
        <dbReference type="RuleBase" id="RU361161"/>
    </source>
</evidence>
<dbReference type="Gene3D" id="3.20.20.300">
    <property type="entry name" value="Glycoside hydrolase, family 3, N-terminal domain"/>
    <property type="match status" value="1"/>
</dbReference>
<keyword evidence="4 6" id="KW-0378">Hydrolase</keyword>
<feature type="signal peptide" evidence="7">
    <location>
        <begin position="1"/>
        <end position="36"/>
    </location>
</feature>